<dbReference type="PANTHER" id="PTHR43177">
    <property type="entry name" value="PROTEIN NRFC"/>
    <property type="match status" value="1"/>
</dbReference>
<evidence type="ECO:0000256" key="3">
    <source>
        <dbReference type="ARBA" id="ARBA00023004"/>
    </source>
</evidence>
<dbReference type="Gene3D" id="3.30.70.20">
    <property type="match status" value="2"/>
</dbReference>
<organism evidence="6 7">
    <name type="scientific">Niallia oryzisoli</name>
    <dbReference type="NCBI Taxonomy" id="1737571"/>
    <lineage>
        <taxon>Bacteria</taxon>
        <taxon>Bacillati</taxon>
        <taxon>Bacillota</taxon>
        <taxon>Bacilli</taxon>
        <taxon>Bacillales</taxon>
        <taxon>Bacillaceae</taxon>
        <taxon>Niallia</taxon>
    </lineage>
</organism>
<evidence type="ECO:0000256" key="1">
    <source>
        <dbReference type="ARBA" id="ARBA00022485"/>
    </source>
</evidence>
<accession>A0ABZ2CR57</accession>
<sequence>MKQLGFLVHIEKCLGCRSCEFACKNEHGQKDTFRRKIHSVDVDSMRTEQRFHHFSMSCNHCANPACMANCPEMAIKKKANGVVMIDHVKCTGCTLCVAACPFDAISINVLTRKADKCDMCYDRQIQGDLSVCVSSCPVNAIEIMDLHDPMNAYYDQAVYGFEMKKMTNPSIRFNTNHESPKQRFWAAPYSDNKENS</sequence>
<feature type="domain" description="4Fe-4S ferredoxin-type" evidence="5">
    <location>
        <begin position="81"/>
        <end position="110"/>
    </location>
</feature>
<dbReference type="CDD" id="cd16371">
    <property type="entry name" value="DMSOR_beta_like"/>
    <property type="match status" value="1"/>
</dbReference>
<dbReference type="InterPro" id="IPR017900">
    <property type="entry name" value="4Fe4S_Fe_S_CS"/>
</dbReference>
<keyword evidence="2" id="KW-0479">Metal-binding</keyword>
<protein>
    <submittedName>
        <fullName evidence="6">4Fe-4S dicluster domain-containing protein</fullName>
    </submittedName>
</protein>
<evidence type="ECO:0000256" key="2">
    <source>
        <dbReference type="ARBA" id="ARBA00022723"/>
    </source>
</evidence>
<dbReference type="Proteomes" id="UP001357223">
    <property type="component" value="Chromosome"/>
</dbReference>
<dbReference type="RefSeq" id="WP_338453071.1">
    <property type="nucleotide sequence ID" value="NZ_CP137640.1"/>
</dbReference>
<dbReference type="PANTHER" id="PTHR43177:SF9">
    <property type="entry name" value="PROTEIN NRFC"/>
    <property type="match status" value="1"/>
</dbReference>
<proteinExistence type="predicted"/>
<dbReference type="InterPro" id="IPR050954">
    <property type="entry name" value="ET_IronSulfur_Cluster-Binding"/>
</dbReference>
<keyword evidence="4" id="KW-0411">Iron-sulfur</keyword>
<keyword evidence="3" id="KW-0408">Iron</keyword>
<keyword evidence="1" id="KW-0004">4Fe-4S</keyword>
<reference evidence="6 7" key="1">
    <citation type="submission" date="2023-10" db="EMBL/GenBank/DDBJ databases">
        <title>Niallia locisalis sp.nov. isolated from a salt pond sample.</title>
        <authorList>
            <person name="Li X.-J."/>
            <person name="Dong L."/>
        </authorList>
    </citation>
    <scope>NUCLEOTIDE SEQUENCE [LARGE SCALE GENOMIC DNA]</scope>
    <source>
        <strain evidence="6 7">DSM 29761</strain>
    </source>
</reference>
<dbReference type="InterPro" id="IPR017896">
    <property type="entry name" value="4Fe4S_Fe-S-bd"/>
</dbReference>
<dbReference type="PROSITE" id="PS00198">
    <property type="entry name" value="4FE4S_FER_1"/>
    <property type="match status" value="1"/>
</dbReference>
<evidence type="ECO:0000313" key="7">
    <source>
        <dbReference type="Proteomes" id="UP001357223"/>
    </source>
</evidence>
<evidence type="ECO:0000313" key="6">
    <source>
        <dbReference type="EMBL" id="WVX84198.1"/>
    </source>
</evidence>
<dbReference type="EMBL" id="CP137640">
    <property type="protein sequence ID" value="WVX84198.1"/>
    <property type="molecule type" value="Genomic_DNA"/>
</dbReference>
<evidence type="ECO:0000259" key="5">
    <source>
        <dbReference type="PROSITE" id="PS51379"/>
    </source>
</evidence>
<name>A0ABZ2CR57_9BACI</name>
<dbReference type="SUPFAM" id="SSF54862">
    <property type="entry name" value="4Fe-4S ferredoxins"/>
    <property type="match status" value="1"/>
</dbReference>
<dbReference type="Pfam" id="PF13247">
    <property type="entry name" value="Fer4_11"/>
    <property type="match status" value="1"/>
</dbReference>
<dbReference type="PROSITE" id="PS51379">
    <property type="entry name" value="4FE4S_FER_2"/>
    <property type="match status" value="1"/>
</dbReference>
<evidence type="ECO:0000256" key="4">
    <source>
        <dbReference type="ARBA" id="ARBA00023014"/>
    </source>
</evidence>
<keyword evidence="7" id="KW-1185">Reference proteome</keyword>
<gene>
    <name evidence="6" type="ORF">R4Z09_15090</name>
</gene>